<protein>
    <recommendedName>
        <fullName evidence="3 12">DNA replication and repair protein RecF</fullName>
    </recommendedName>
</protein>
<sequence length="361" mass="41605">MYVKRILLQNYRNYESLNLDLTRNVNILCGLNAQGKTNLLEAIYFCATGRSHRTAYDKECIRAGEEEALIKILYEKHRDDTIEIHLRKNGRKSVAVNGCPVKKIDDLFGCFHVVVFSPEDLSLIKSGPARRRKFMDIEICQLDRVYLHNLQQYHKVLKQRNQLLKDLYGNPSQRDSVFAWDTQLAEYGAKIAKRRKQFLQTLDSYTRDIHQQLSHGTEQLALSYEQDGEADSQSLLDRLTRGLQRDIRQGSTQIGPHRDDIRITINGTDVRVFGSQGQQRTAALSMKLAELNMVKNEIGYPPVLLLDDVMSELDSERQLHLVHYIEENQTILTCTGIEDSIKQMPAGRIYRVEQGQVRKEV</sequence>
<dbReference type="CDD" id="cd03242">
    <property type="entry name" value="ABC_RecF"/>
    <property type="match status" value="1"/>
</dbReference>
<comment type="caution">
    <text evidence="15">The sequence shown here is derived from an EMBL/GenBank/DDBJ whole genome shotgun (WGS) entry which is preliminary data.</text>
</comment>
<dbReference type="GO" id="GO:0000731">
    <property type="term" value="P:DNA synthesis involved in DNA repair"/>
    <property type="evidence" value="ECO:0007669"/>
    <property type="project" value="TreeGrafter"/>
</dbReference>
<comment type="similarity">
    <text evidence="2 12 13">Belongs to the RecF family.</text>
</comment>
<dbReference type="PROSITE" id="PS00618">
    <property type="entry name" value="RECF_2"/>
    <property type="match status" value="1"/>
</dbReference>
<keyword evidence="9 12" id="KW-0238">DNA-binding</keyword>
<evidence type="ECO:0000256" key="13">
    <source>
        <dbReference type="RuleBase" id="RU000578"/>
    </source>
</evidence>
<evidence type="ECO:0000259" key="14">
    <source>
        <dbReference type="Pfam" id="PF02463"/>
    </source>
</evidence>
<dbReference type="GO" id="GO:0005737">
    <property type="term" value="C:cytoplasm"/>
    <property type="evidence" value="ECO:0007669"/>
    <property type="project" value="UniProtKB-SubCell"/>
</dbReference>
<name>A0A926DV37_9FIRM</name>
<evidence type="ECO:0000256" key="2">
    <source>
        <dbReference type="ARBA" id="ARBA00008016"/>
    </source>
</evidence>
<keyword evidence="8 12" id="KW-0067">ATP-binding</keyword>
<dbReference type="InterPro" id="IPR027417">
    <property type="entry name" value="P-loop_NTPase"/>
</dbReference>
<evidence type="ECO:0000256" key="10">
    <source>
        <dbReference type="ARBA" id="ARBA00023204"/>
    </source>
</evidence>
<feature type="binding site" evidence="12">
    <location>
        <begin position="30"/>
        <end position="37"/>
    </location>
    <ligand>
        <name>ATP</name>
        <dbReference type="ChEBI" id="CHEBI:30616"/>
    </ligand>
</feature>
<dbReference type="PROSITE" id="PS00617">
    <property type="entry name" value="RECF_1"/>
    <property type="match status" value="1"/>
</dbReference>
<dbReference type="NCBIfam" id="TIGR00611">
    <property type="entry name" value="recf"/>
    <property type="match status" value="1"/>
</dbReference>
<dbReference type="Pfam" id="PF02463">
    <property type="entry name" value="SMC_N"/>
    <property type="match status" value="1"/>
</dbReference>
<evidence type="ECO:0000256" key="1">
    <source>
        <dbReference type="ARBA" id="ARBA00004496"/>
    </source>
</evidence>
<keyword evidence="16" id="KW-1185">Reference proteome</keyword>
<evidence type="ECO:0000313" key="15">
    <source>
        <dbReference type="EMBL" id="MBC8544252.1"/>
    </source>
</evidence>
<keyword evidence="10 12" id="KW-0234">DNA repair</keyword>
<evidence type="ECO:0000256" key="8">
    <source>
        <dbReference type="ARBA" id="ARBA00022840"/>
    </source>
</evidence>
<evidence type="ECO:0000256" key="4">
    <source>
        <dbReference type="ARBA" id="ARBA00022490"/>
    </source>
</evidence>
<evidence type="ECO:0000256" key="5">
    <source>
        <dbReference type="ARBA" id="ARBA00022705"/>
    </source>
</evidence>
<feature type="domain" description="RecF/RecN/SMC N-terminal" evidence="14">
    <location>
        <begin position="2"/>
        <end position="329"/>
    </location>
</feature>
<comment type="function">
    <text evidence="12 13">The RecF protein is involved in DNA metabolism; it is required for DNA replication and normal SOS inducibility. RecF binds preferentially to single-stranded, linear DNA. It also seems to bind ATP.</text>
</comment>
<evidence type="ECO:0000256" key="12">
    <source>
        <dbReference type="HAMAP-Rule" id="MF_00365"/>
    </source>
</evidence>
<dbReference type="GO" id="GO:0003697">
    <property type="term" value="F:single-stranded DNA binding"/>
    <property type="evidence" value="ECO:0007669"/>
    <property type="project" value="UniProtKB-UniRule"/>
</dbReference>
<dbReference type="HAMAP" id="MF_00365">
    <property type="entry name" value="RecF"/>
    <property type="match status" value="1"/>
</dbReference>
<gene>
    <name evidence="12 15" type="primary">recF</name>
    <name evidence="15" type="ORF">H8730_11955</name>
</gene>
<dbReference type="Proteomes" id="UP000657006">
    <property type="component" value="Unassembled WGS sequence"/>
</dbReference>
<dbReference type="SUPFAM" id="SSF52540">
    <property type="entry name" value="P-loop containing nucleoside triphosphate hydrolases"/>
    <property type="match status" value="1"/>
</dbReference>
<dbReference type="GO" id="GO:0006302">
    <property type="term" value="P:double-strand break repair"/>
    <property type="evidence" value="ECO:0007669"/>
    <property type="project" value="TreeGrafter"/>
</dbReference>
<dbReference type="RefSeq" id="WP_177714600.1">
    <property type="nucleotide sequence ID" value="NZ_JACRSQ010000018.1"/>
</dbReference>
<keyword evidence="5 12" id="KW-0235">DNA replication</keyword>
<evidence type="ECO:0000256" key="6">
    <source>
        <dbReference type="ARBA" id="ARBA00022741"/>
    </source>
</evidence>
<comment type="subcellular location">
    <subcellularLocation>
        <location evidence="1 12 13">Cytoplasm</location>
    </subcellularLocation>
</comment>
<evidence type="ECO:0000256" key="9">
    <source>
        <dbReference type="ARBA" id="ARBA00023125"/>
    </source>
</evidence>
<evidence type="ECO:0000256" key="7">
    <source>
        <dbReference type="ARBA" id="ARBA00022763"/>
    </source>
</evidence>
<dbReference type="InterPro" id="IPR018078">
    <property type="entry name" value="DNA-binding_RecF_CS"/>
</dbReference>
<keyword evidence="4 12" id="KW-0963">Cytoplasm</keyword>
<accession>A0A926DV37</accession>
<keyword evidence="6 12" id="KW-0547">Nucleotide-binding</keyword>
<dbReference type="Gene3D" id="3.40.50.300">
    <property type="entry name" value="P-loop containing nucleotide triphosphate hydrolases"/>
    <property type="match status" value="1"/>
</dbReference>
<keyword evidence="7 12" id="KW-0227">DNA damage</keyword>
<dbReference type="GO" id="GO:0006260">
    <property type="term" value="P:DNA replication"/>
    <property type="evidence" value="ECO:0007669"/>
    <property type="project" value="UniProtKB-UniRule"/>
</dbReference>
<proteinExistence type="inferred from homology"/>
<reference evidence="15" key="1">
    <citation type="submission" date="2020-08" db="EMBL/GenBank/DDBJ databases">
        <title>Genome public.</title>
        <authorList>
            <person name="Liu C."/>
            <person name="Sun Q."/>
        </authorList>
    </citation>
    <scope>NUCLEOTIDE SEQUENCE</scope>
    <source>
        <strain evidence="15">NSJ-32</strain>
    </source>
</reference>
<dbReference type="AlphaFoldDB" id="A0A926DV37"/>
<keyword evidence="11 12" id="KW-0742">SOS response</keyword>
<dbReference type="PANTHER" id="PTHR32182:SF0">
    <property type="entry name" value="DNA REPLICATION AND REPAIR PROTEIN RECF"/>
    <property type="match status" value="1"/>
</dbReference>
<dbReference type="InterPro" id="IPR001238">
    <property type="entry name" value="DNA-binding_RecF"/>
</dbReference>
<dbReference type="PANTHER" id="PTHR32182">
    <property type="entry name" value="DNA REPLICATION AND REPAIR PROTEIN RECF"/>
    <property type="match status" value="1"/>
</dbReference>
<dbReference type="InterPro" id="IPR042174">
    <property type="entry name" value="RecF_2"/>
</dbReference>
<evidence type="ECO:0000256" key="11">
    <source>
        <dbReference type="ARBA" id="ARBA00023236"/>
    </source>
</evidence>
<dbReference type="GO" id="GO:0009432">
    <property type="term" value="P:SOS response"/>
    <property type="evidence" value="ECO:0007669"/>
    <property type="project" value="UniProtKB-UniRule"/>
</dbReference>
<dbReference type="InterPro" id="IPR003395">
    <property type="entry name" value="RecF/RecN/SMC_N"/>
</dbReference>
<dbReference type="Gene3D" id="1.20.1050.90">
    <property type="entry name" value="RecF/RecN/SMC, N-terminal domain"/>
    <property type="match status" value="1"/>
</dbReference>
<organism evidence="15 16">
    <name type="scientific">Bianquea renquensis</name>
    <dbReference type="NCBI Taxonomy" id="2763661"/>
    <lineage>
        <taxon>Bacteria</taxon>
        <taxon>Bacillati</taxon>
        <taxon>Bacillota</taxon>
        <taxon>Clostridia</taxon>
        <taxon>Eubacteriales</taxon>
        <taxon>Bianqueaceae</taxon>
        <taxon>Bianquea</taxon>
    </lineage>
</organism>
<dbReference type="EMBL" id="JACRSQ010000018">
    <property type="protein sequence ID" value="MBC8544252.1"/>
    <property type="molecule type" value="Genomic_DNA"/>
</dbReference>
<evidence type="ECO:0000256" key="3">
    <source>
        <dbReference type="ARBA" id="ARBA00020170"/>
    </source>
</evidence>
<dbReference type="GO" id="GO:0005524">
    <property type="term" value="F:ATP binding"/>
    <property type="evidence" value="ECO:0007669"/>
    <property type="project" value="UniProtKB-UniRule"/>
</dbReference>
<evidence type="ECO:0000313" key="16">
    <source>
        <dbReference type="Proteomes" id="UP000657006"/>
    </source>
</evidence>